<name>A0AAE0VLM0_9BIVA</name>
<keyword evidence="3" id="KW-0238">DNA-binding</keyword>
<dbReference type="EMBL" id="JAEAOA010002087">
    <property type="protein sequence ID" value="KAK3582808.1"/>
    <property type="molecule type" value="Genomic_DNA"/>
</dbReference>
<dbReference type="AlphaFoldDB" id="A0AAE0VLM0"/>
<dbReference type="Pfam" id="PF00010">
    <property type="entry name" value="HLH"/>
    <property type="match status" value="1"/>
</dbReference>
<dbReference type="InterPro" id="IPR036638">
    <property type="entry name" value="HLH_DNA-bd_sf"/>
</dbReference>
<evidence type="ECO:0000256" key="2">
    <source>
        <dbReference type="ARBA" id="ARBA00023015"/>
    </source>
</evidence>
<organism evidence="7 8">
    <name type="scientific">Potamilus streckersoni</name>
    <dbReference type="NCBI Taxonomy" id="2493646"/>
    <lineage>
        <taxon>Eukaryota</taxon>
        <taxon>Metazoa</taxon>
        <taxon>Spiralia</taxon>
        <taxon>Lophotrochozoa</taxon>
        <taxon>Mollusca</taxon>
        <taxon>Bivalvia</taxon>
        <taxon>Autobranchia</taxon>
        <taxon>Heteroconchia</taxon>
        <taxon>Palaeoheterodonta</taxon>
        <taxon>Unionida</taxon>
        <taxon>Unionoidea</taxon>
        <taxon>Unionidae</taxon>
        <taxon>Ambleminae</taxon>
        <taxon>Lampsilini</taxon>
        <taxon>Potamilus</taxon>
    </lineage>
</organism>
<dbReference type="GO" id="GO:0046983">
    <property type="term" value="F:protein dimerization activity"/>
    <property type="evidence" value="ECO:0007669"/>
    <property type="project" value="InterPro"/>
</dbReference>
<feature type="domain" description="BHLH" evidence="6">
    <location>
        <begin position="15"/>
        <end position="72"/>
    </location>
</feature>
<dbReference type="PROSITE" id="PS50888">
    <property type="entry name" value="BHLH"/>
    <property type="match status" value="1"/>
</dbReference>
<dbReference type="GO" id="GO:0003677">
    <property type="term" value="F:DNA binding"/>
    <property type="evidence" value="ECO:0007669"/>
    <property type="project" value="UniProtKB-KW"/>
</dbReference>
<evidence type="ECO:0000256" key="5">
    <source>
        <dbReference type="ARBA" id="ARBA00023242"/>
    </source>
</evidence>
<dbReference type="SUPFAM" id="SSF47459">
    <property type="entry name" value="HLH, helix-loop-helix DNA-binding domain"/>
    <property type="match status" value="1"/>
</dbReference>
<dbReference type="PANTHER" id="PTHR10985">
    <property type="entry name" value="BASIC HELIX-LOOP-HELIX TRANSCRIPTION FACTOR, HES-RELATED"/>
    <property type="match status" value="1"/>
</dbReference>
<dbReference type="CDD" id="cd11410">
    <property type="entry name" value="bHLH_O_HES"/>
    <property type="match status" value="1"/>
</dbReference>
<reference evidence="7" key="1">
    <citation type="journal article" date="2021" name="Genome Biol. Evol.">
        <title>A High-Quality Reference Genome for a Parasitic Bivalve with Doubly Uniparental Inheritance (Bivalvia: Unionida).</title>
        <authorList>
            <person name="Smith C.H."/>
        </authorList>
    </citation>
    <scope>NUCLEOTIDE SEQUENCE</scope>
    <source>
        <strain evidence="7">CHS0354</strain>
    </source>
</reference>
<keyword evidence="2" id="KW-0805">Transcription regulation</keyword>
<evidence type="ECO:0000256" key="4">
    <source>
        <dbReference type="ARBA" id="ARBA00023163"/>
    </source>
</evidence>
<keyword evidence="4" id="KW-0804">Transcription</keyword>
<protein>
    <recommendedName>
        <fullName evidence="6">BHLH domain-containing protein</fullName>
    </recommendedName>
</protein>
<dbReference type="InterPro" id="IPR011598">
    <property type="entry name" value="bHLH_dom"/>
</dbReference>
<proteinExistence type="predicted"/>
<keyword evidence="8" id="KW-1185">Reference proteome</keyword>
<sequence>MQEFPNSSTMPASVLRKIKKPIIEKKRRDRINNSLEQLKGILLENVRKTDSQISRLDKADILEMTVKYIQQLQKQEPKVSRLDKAESLEINVKYLQPLPREDNTSIEEHDDTQAKEYKYEYEKCLQETFHYLNSADGITHDTKSPIEDDLSSCIVEVNDVRSALKDTRNPLGSPVKSSYLTPFYVDIPRYQHNIHPAHRRHLILMKTC</sequence>
<dbReference type="GO" id="GO:0005634">
    <property type="term" value="C:nucleus"/>
    <property type="evidence" value="ECO:0007669"/>
    <property type="project" value="UniProtKB-SubCell"/>
</dbReference>
<evidence type="ECO:0000259" key="6">
    <source>
        <dbReference type="PROSITE" id="PS50888"/>
    </source>
</evidence>
<dbReference type="InterPro" id="IPR050370">
    <property type="entry name" value="HES_HEY"/>
</dbReference>
<accession>A0AAE0VLM0</accession>
<comment type="subcellular location">
    <subcellularLocation>
        <location evidence="1">Nucleus</location>
    </subcellularLocation>
</comment>
<evidence type="ECO:0000256" key="3">
    <source>
        <dbReference type="ARBA" id="ARBA00023125"/>
    </source>
</evidence>
<keyword evidence="5" id="KW-0539">Nucleus</keyword>
<reference evidence="7" key="3">
    <citation type="submission" date="2023-05" db="EMBL/GenBank/DDBJ databases">
        <authorList>
            <person name="Smith C.H."/>
        </authorList>
    </citation>
    <scope>NUCLEOTIDE SEQUENCE</scope>
    <source>
        <strain evidence="7">CHS0354</strain>
        <tissue evidence="7">Mantle</tissue>
    </source>
</reference>
<dbReference type="Gene3D" id="4.10.280.10">
    <property type="entry name" value="Helix-loop-helix DNA-binding domain"/>
    <property type="match status" value="1"/>
</dbReference>
<dbReference type="FunFam" id="4.10.280.10:FF:000009">
    <property type="entry name" value="Transcription factor HES-1"/>
    <property type="match status" value="1"/>
</dbReference>
<reference evidence="7" key="2">
    <citation type="journal article" date="2021" name="Genome Biol. Evol.">
        <title>Developing a high-quality reference genome for a parasitic bivalve with doubly uniparental inheritance (Bivalvia: Unionida).</title>
        <authorList>
            <person name="Smith C.H."/>
        </authorList>
    </citation>
    <scope>NUCLEOTIDE SEQUENCE</scope>
    <source>
        <strain evidence="7">CHS0354</strain>
        <tissue evidence="7">Mantle</tissue>
    </source>
</reference>
<dbReference type="SMART" id="SM00353">
    <property type="entry name" value="HLH"/>
    <property type="match status" value="1"/>
</dbReference>
<gene>
    <name evidence="7" type="ORF">CHS0354_035746</name>
</gene>
<comment type="caution">
    <text evidence="7">The sequence shown here is derived from an EMBL/GenBank/DDBJ whole genome shotgun (WGS) entry which is preliminary data.</text>
</comment>
<dbReference type="Proteomes" id="UP001195483">
    <property type="component" value="Unassembled WGS sequence"/>
</dbReference>
<evidence type="ECO:0000313" key="8">
    <source>
        <dbReference type="Proteomes" id="UP001195483"/>
    </source>
</evidence>
<evidence type="ECO:0000256" key="1">
    <source>
        <dbReference type="ARBA" id="ARBA00004123"/>
    </source>
</evidence>
<evidence type="ECO:0000313" key="7">
    <source>
        <dbReference type="EMBL" id="KAK3582808.1"/>
    </source>
</evidence>